<dbReference type="EMBL" id="MEXB01000001">
    <property type="protein sequence ID" value="OGC88959.1"/>
    <property type="molecule type" value="Genomic_DNA"/>
</dbReference>
<feature type="transmembrane region" description="Helical" evidence="6">
    <location>
        <begin position="164"/>
        <end position="181"/>
    </location>
</feature>
<dbReference type="GO" id="GO:0032153">
    <property type="term" value="C:cell division site"/>
    <property type="evidence" value="ECO:0007669"/>
    <property type="project" value="TreeGrafter"/>
</dbReference>
<evidence type="ECO:0000313" key="7">
    <source>
        <dbReference type="EMBL" id="OGC88959.1"/>
    </source>
</evidence>
<gene>
    <name evidence="7" type="ORF">A2419_01200</name>
</gene>
<reference evidence="7 8" key="1">
    <citation type="journal article" date="2016" name="Nat. Commun.">
        <title>Thousands of microbial genomes shed light on interconnected biogeochemical processes in an aquifer system.</title>
        <authorList>
            <person name="Anantharaman K."/>
            <person name="Brown C.T."/>
            <person name="Hug L.A."/>
            <person name="Sharon I."/>
            <person name="Castelle C.J."/>
            <person name="Probst A.J."/>
            <person name="Thomas B.C."/>
            <person name="Singh A."/>
            <person name="Wilkins M.J."/>
            <person name="Karaoz U."/>
            <person name="Brodie E.L."/>
            <person name="Williams K.H."/>
            <person name="Hubbard S.S."/>
            <person name="Banfield J.F."/>
        </authorList>
    </citation>
    <scope>NUCLEOTIDE SEQUENCE [LARGE SCALE GENOMIC DNA]</scope>
</reference>
<feature type="transmembrane region" description="Helical" evidence="6">
    <location>
        <begin position="105"/>
        <end position="128"/>
    </location>
</feature>
<evidence type="ECO:0000256" key="1">
    <source>
        <dbReference type="ARBA" id="ARBA00004141"/>
    </source>
</evidence>
<dbReference type="NCBIfam" id="TIGR02210">
    <property type="entry name" value="rodA_shape"/>
    <property type="match status" value="1"/>
</dbReference>
<feature type="transmembrane region" description="Helical" evidence="6">
    <location>
        <begin position="188"/>
        <end position="207"/>
    </location>
</feature>
<dbReference type="AlphaFoldDB" id="A0A1F4Y4U6"/>
<protein>
    <submittedName>
        <fullName evidence="7">Rod shape-determining protein RodA</fullName>
    </submittedName>
</protein>
<feature type="transmembrane region" description="Helical" evidence="6">
    <location>
        <begin position="140"/>
        <end position="158"/>
    </location>
</feature>
<evidence type="ECO:0000313" key="8">
    <source>
        <dbReference type="Proteomes" id="UP000176568"/>
    </source>
</evidence>
<dbReference type="GO" id="GO:0015648">
    <property type="term" value="F:lipid-linked peptidoglycan transporter activity"/>
    <property type="evidence" value="ECO:0007669"/>
    <property type="project" value="TreeGrafter"/>
</dbReference>
<feature type="transmembrane region" description="Helical" evidence="6">
    <location>
        <begin position="340"/>
        <end position="360"/>
    </location>
</feature>
<name>A0A1F4Y4U6_9BACT</name>
<comment type="subcellular location">
    <subcellularLocation>
        <location evidence="1">Membrane</location>
        <topology evidence="1">Multi-pass membrane protein</topology>
    </subcellularLocation>
</comment>
<dbReference type="Proteomes" id="UP000176568">
    <property type="component" value="Unassembled WGS sequence"/>
</dbReference>
<dbReference type="STRING" id="1797247.A2419_01200"/>
<evidence type="ECO:0000256" key="5">
    <source>
        <dbReference type="ARBA" id="ARBA00023136"/>
    </source>
</evidence>
<feature type="transmembrane region" description="Helical" evidence="6">
    <location>
        <begin position="79"/>
        <end position="99"/>
    </location>
</feature>
<dbReference type="GO" id="GO:0008360">
    <property type="term" value="P:regulation of cell shape"/>
    <property type="evidence" value="ECO:0007669"/>
    <property type="project" value="UniProtKB-KW"/>
</dbReference>
<dbReference type="Pfam" id="PF01098">
    <property type="entry name" value="FTSW_RODA_SPOVE"/>
    <property type="match status" value="1"/>
</dbReference>
<accession>A0A1F4Y4U6</accession>
<feature type="transmembrane region" description="Helical" evidence="6">
    <location>
        <begin position="46"/>
        <end position="67"/>
    </location>
</feature>
<dbReference type="InterPro" id="IPR001182">
    <property type="entry name" value="FtsW/RodA"/>
</dbReference>
<organism evidence="7 8">
    <name type="scientific">Candidatus Adlerbacteria bacterium RIFOXYC1_FULL_48_26</name>
    <dbReference type="NCBI Taxonomy" id="1797247"/>
    <lineage>
        <taxon>Bacteria</taxon>
        <taxon>Candidatus Adleribacteriota</taxon>
    </lineage>
</organism>
<proteinExistence type="predicted"/>
<evidence type="ECO:0000256" key="4">
    <source>
        <dbReference type="ARBA" id="ARBA00022989"/>
    </source>
</evidence>
<dbReference type="InterPro" id="IPR011923">
    <property type="entry name" value="RodA/MrdB"/>
</dbReference>
<keyword evidence="5 6" id="KW-0472">Membrane</keyword>
<evidence type="ECO:0000256" key="2">
    <source>
        <dbReference type="ARBA" id="ARBA00022692"/>
    </source>
</evidence>
<keyword evidence="2 6" id="KW-0812">Transmembrane</keyword>
<keyword evidence="4 6" id="KW-1133">Transmembrane helix</keyword>
<dbReference type="GO" id="GO:0051301">
    <property type="term" value="P:cell division"/>
    <property type="evidence" value="ECO:0007669"/>
    <property type="project" value="InterPro"/>
</dbReference>
<sequence>MSPLSATSSTWRKRIGSVDWYAFASALALSVLGIVTMDSFSGEDTYFARQLVWLCVGVVAFFTASLIDWRFLRRNGVAASIYGILIIPLVLLLVVGQSVKGARSWVSIGGLGIEPIELIKLALIIALAKYFSRRHIEIHNIRHIIVSGAYAFLVFVLVALQPDLGGAIIIFLIWFGMVFFSGISKKHVATVVCLGLLLFGALWTFGFHDYQKQRVLNFITPTRDIQGGGYNAYQSMIAVGSGELFGKGIGYGTQSKLRFLPEYQTDFIFAAFAEEWGFVGILIVFGLFGTIFWRIIQTAARGASNFETLFALGVLCYLSAHVALHAGINMGILPVTGTTIPFMSYGGTHLLAEFVALGMLSGMNRYSRAAHRDMLDREFSGGYDR</sequence>
<feature type="transmembrane region" description="Helical" evidence="6">
    <location>
        <begin position="276"/>
        <end position="296"/>
    </location>
</feature>
<dbReference type="PANTHER" id="PTHR30474:SF1">
    <property type="entry name" value="PEPTIDOGLYCAN GLYCOSYLTRANSFERASE MRDB"/>
    <property type="match status" value="1"/>
</dbReference>
<dbReference type="GO" id="GO:0005886">
    <property type="term" value="C:plasma membrane"/>
    <property type="evidence" value="ECO:0007669"/>
    <property type="project" value="TreeGrafter"/>
</dbReference>
<evidence type="ECO:0000256" key="3">
    <source>
        <dbReference type="ARBA" id="ARBA00022960"/>
    </source>
</evidence>
<dbReference type="PANTHER" id="PTHR30474">
    <property type="entry name" value="CELL CYCLE PROTEIN"/>
    <property type="match status" value="1"/>
</dbReference>
<keyword evidence="3" id="KW-0133">Cell shape</keyword>
<comment type="caution">
    <text evidence="7">The sequence shown here is derived from an EMBL/GenBank/DDBJ whole genome shotgun (WGS) entry which is preliminary data.</text>
</comment>
<feature type="transmembrane region" description="Helical" evidence="6">
    <location>
        <begin position="308"/>
        <end position="328"/>
    </location>
</feature>
<evidence type="ECO:0000256" key="6">
    <source>
        <dbReference type="SAM" id="Phobius"/>
    </source>
</evidence>
<feature type="transmembrane region" description="Helical" evidence="6">
    <location>
        <begin position="20"/>
        <end position="40"/>
    </location>
</feature>